<accession>S4W4P4</accession>
<proteinExistence type="predicted"/>
<protein>
    <recommendedName>
        <fullName evidence="3">Ankyrin repeat domain containing protein</fullName>
    </recommendedName>
</protein>
<dbReference type="EMBL" id="KC977571">
    <property type="protein sequence ID" value="AGO85315.1"/>
    <property type="molecule type" value="Genomic_DNA"/>
</dbReference>
<name>S4W4P4_9VIRU</name>
<keyword evidence="2" id="KW-1185">Reference proteome</keyword>
<evidence type="ECO:0000313" key="1">
    <source>
        <dbReference type="EMBL" id="AGO85315.1"/>
    </source>
</evidence>
<reference evidence="1 2" key="1">
    <citation type="journal article" date="2013" name="Science">
        <title>Pandoraviruses: amoeba viruses with genomes up to 2.5 Mb reaching that of parasitic eukaryotes.</title>
        <authorList>
            <person name="Philippe N."/>
            <person name="Legendre M."/>
            <person name="Doutre G."/>
            <person name="Coute Y."/>
            <person name="Poirot O."/>
            <person name="Lescot M."/>
            <person name="Arslan D."/>
            <person name="Seltzer V."/>
            <person name="Bertaux L."/>
            <person name="Bruley C."/>
            <person name="Garin J."/>
            <person name="Claverie J.M."/>
            <person name="Abergel C."/>
        </authorList>
    </citation>
    <scope>NUCLEOTIDE SEQUENCE [LARGE SCALE GENOMIC DNA]</scope>
</reference>
<evidence type="ECO:0008006" key="3">
    <source>
        <dbReference type="Google" id="ProtNLM"/>
    </source>
</evidence>
<sequence length="477" mass="52902">MAAHTRDNADGQRRAMPIDILSDDVLRYLADGFLDDRSLGACLLAWRRFHVLDRRALYKRKYRWATFFSLCAAADWDGLAYALERPHVFGTLDGPTWSSCMFVSKGAAHAHMVAAADAFAGHDSWPLDFDLWFGLLAMLARQGRQDALDWLCRRDNSPRVWEDSGAACGCAQVIRADKDDAPATLDRLFGALEAAGDDRGKKQKGVWTTAAAACRDLAPRPREALDAAALTAAVEEAFCAQNREWDIGEPDVESIDELVADGHLRLLRDIVGPDALVACLGHIQSWPDDPDDALWIYDHVDRRAGQGTRPVDRLLHVGACSGRVDLLDRVEAALADRTTGIQRQSRVDFFRAFEMAARSGHAPFVERVLNHRLDTGAMECFFDSRTRFCGRAGDTTAPLFVHRHRPDLVGILLDRRPRRGVLQADVELRVEWTIATAVESASFVGDLAAVRWLHSLAPALVERGIGVLRGLDDCMRP</sequence>
<organism evidence="1 2">
    <name type="scientific">Pandoravirus salinus</name>
    <dbReference type="NCBI Taxonomy" id="1349410"/>
    <lineage>
        <taxon>Viruses</taxon>
        <taxon>Pandoravirus</taxon>
    </lineage>
</organism>
<dbReference type="KEGG" id="vg:16607102"/>
<gene>
    <name evidence="1" type="ORF">psal_cds_1095</name>
</gene>
<dbReference type="Proteomes" id="UP000204584">
    <property type="component" value="Segment"/>
</dbReference>
<dbReference type="RefSeq" id="YP_008438391.1">
    <property type="nucleotide sequence ID" value="NC_022098.1"/>
</dbReference>
<dbReference type="GeneID" id="16607102"/>
<evidence type="ECO:0000313" key="2">
    <source>
        <dbReference type="Proteomes" id="UP000204584"/>
    </source>
</evidence>